<name>A0A0U5JN92_LIMRT</name>
<keyword evidence="1" id="KW-1133">Transmembrane helix</keyword>
<gene>
    <name evidence="2" type="ORF">LRLP16767_LR3C6_00312</name>
</gene>
<proteinExistence type="predicted"/>
<protein>
    <submittedName>
        <fullName evidence="2">Homolog of fucose/glucose/galactose permeases</fullName>
    </submittedName>
</protein>
<feature type="transmembrane region" description="Helical" evidence="1">
    <location>
        <begin position="20"/>
        <end position="39"/>
    </location>
</feature>
<accession>A0A0U5JN92</accession>
<keyword evidence="1" id="KW-0812">Transmembrane</keyword>
<dbReference type="EMBL" id="LN887341">
    <property type="protein sequence ID" value="CUR38355.1"/>
    <property type="molecule type" value="Genomic_DNA"/>
</dbReference>
<organism evidence="2">
    <name type="scientific">Limosilactobacillus reuteri</name>
    <name type="common">Lactobacillus reuteri</name>
    <dbReference type="NCBI Taxonomy" id="1598"/>
    <lineage>
        <taxon>Bacteria</taxon>
        <taxon>Bacillati</taxon>
        <taxon>Bacillota</taxon>
        <taxon>Bacilli</taxon>
        <taxon>Lactobacillales</taxon>
        <taxon>Lactobacillaceae</taxon>
        <taxon>Limosilactobacillus</taxon>
    </lineage>
</organism>
<evidence type="ECO:0000313" key="2">
    <source>
        <dbReference type="EMBL" id="CUR38355.1"/>
    </source>
</evidence>
<sequence length="45" mass="5122">MENEVKKENGQSWVQLSDGYLSRTPMFQFVILCLIFPLWGGSGQS</sequence>
<reference evidence="2" key="1">
    <citation type="submission" date="2015-10" db="EMBL/GenBank/DDBJ databases">
        <authorList>
            <person name="Gilbert D.G."/>
        </authorList>
    </citation>
    <scope>NUCLEOTIDE SEQUENCE</scope>
    <source>
        <strain evidence="2">3c6</strain>
    </source>
</reference>
<dbReference type="AlphaFoldDB" id="A0A0U5JN92"/>
<keyword evidence="1" id="KW-0472">Membrane</keyword>
<evidence type="ECO:0000256" key="1">
    <source>
        <dbReference type="SAM" id="Phobius"/>
    </source>
</evidence>